<evidence type="ECO:0000313" key="1">
    <source>
        <dbReference type="EMBL" id="SNV50329.1"/>
    </source>
</evidence>
<gene>
    <name evidence="1" type="ORF">SAMEA4412673_02018</name>
</gene>
<dbReference type="Gene3D" id="1.10.575.10">
    <property type="entry name" value="P1 Nuclease"/>
    <property type="match status" value="1"/>
</dbReference>
<sequence length="312" mass="36644">MKQCCILFIAAFFMLFLSSWGFQPHKLMNQHAIFTLPAELSLFYKKHRYQIREFAINADKRVYIDPAESPRHFIDLDQIADHDSVQIPWKQAKEKYNEKYLISRGIVPWQIEKSYRQLKNAFYDKDIKRIIKISADLGHYTADAHVPLHTSSNYNGQLTDQVGIHSLWETRLPEKFSKDYPLYVGPADYVDNVLEYAWKAVLESHSLLDSVLKVEKELSKRLPKVLHRAYIKRGQQIQTNYSDFYATNYHNQLNGMVMRRMKKSIHAIGSLWYTAWIDAGQPDLSNSEKLENNVDTIDLNINHIPKGREEWH</sequence>
<proteinExistence type="predicted"/>
<dbReference type="RefSeq" id="WP_093096267.1">
    <property type="nucleotide sequence ID" value="NZ_FNGK01000001.1"/>
</dbReference>
<name>A0AAJ5C081_9SPHI</name>
<dbReference type="EMBL" id="LT906468">
    <property type="protein sequence ID" value="SNV50329.1"/>
    <property type="molecule type" value="Genomic_DNA"/>
</dbReference>
<reference evidence="1 2" key="1">
    <citation type="submission" date="2017-06" db="EMBL/GenBank/DDBJ databases">
        <authorList>
            <consortium name="Pathogen Informatics"/>
        </authorList>
    </citation>
    <scope>NUCLEOTIDE SEQUENCE [LARGE SCALE GENOMIC DNA]</scope>
    <source>
        <strain evidence="1 2">NCTC12149</strain>
    </source>
</reference>
<dbReference type="GO" id="GO:0016788">
    <property type="term" value="F:hydrolase activity, acting on ester bonds"/>
    <property type="evidence" value="ECO:0007669"/>
    <property type="project" value="InterPro"/>
</dbReference>
<protein>
    <recommendedName>
        <fullName evidence="3">S1/P1 Nuclease</fullName>
    </recommendedName>
</protein>
<dbReference type="SUPFAM" id="SSF48537">
    <property type="entry name" value="Phospholipase C/P1 nuclease"/>
    <property type="match status" value="1"/>
</dbReference>
<accession>A0AAJ5C081</accession>
<evidence type="ECO:0000313" key="2">
    <source>
        <dbReference type="Proteomes" id="UP000215355"/>
    </source>
</evidence>
<dbReference type="InterPro" id="IPR008947">
    <property type="entry name" value="PLipase_C/P1_nuclease_dom_sf"/>
</dbReference>
<organism evidence="1 2">
    <name type="scientific">Sphingobacterium mizutaii</name>
    <dbReference type="NCBI Taxonomy" id="1010"/>
    <lineage>
        <taxon>Bacteria</taxon>
        <taxon>Pseudomonadati</taxon>
        <taxon>Bacteroidota</taxon>
        <taxon>Sphingobacteriia</taxon>
        <taxon>Sphingobacteriales</taxon>
        <taxon>Sphingobacteriaceae</taxon>
        <taxon>Sphingobacterium</taxon>
    </lineage>
</organism>
<dbReference type="AlphaFoldDB" id="A0AAJ5C081"/>
<evidence type="ECO:0008006" key="3">
    <source>
        <dbReference type="Google" id="ProtNLM"/>
    </source>
</evidence>
<dbReference type="Proteomes" id="UP000215355">
    <property type="component" value="Chromosome 1"/>
</dbReference>
<dbReference type="KEGG" id="smiz:4412673_02018"/>
<dbReference type="CDD" id="cd10981">
    <property type="entry name" value="ZnPC_S1P1"/>
    <property type="match status" value="1"/>
</dbReference>